<evidence type="ECO:0000256" key="6">
    <source>
        <dbReference type="ARBA" id="ARBA00023316"/>
    </source>
</evidence>
<dbReference type="PANTHER" id="PTHR36174">
    <property type="entry name" value="LIPID II:GLYCINE GLYCYLTRANSFERASE"/>
    <property type="match status" value="1"/>
</dbReference>
<dbReference type="InterPro" id="IPR016181">
    <property type="entry name" value="Acyl_CoA_acyltransferase"/>
</dbReference>
<dbReference type="GO" id="GO:0008360">
    <property type="term" value="P:regulation of cell shape"/>
    <property type="evidence" value="ECO:0007669"/>
    <property type="project" value="UniProtKB-KW"/>
</dbReference>
<dbReference type="Proteomes" id="UP000285274">
    <property type="component" value="Unassembled WGS sequence"/>
</dbReference>
<dbReference type="Gene3D" id="1.20.58.90">
    <property type="match status" value="1"/>
</dbReference>
<organism evidence="8 9">
    <name type="scientific">Holdemanella biformis</name>
    <dbReference type="NCBI Taxonomy" id="1735"/>
    <lineage>
        <taxon>Bacteria</taxon>
        <taxon>Bacillati</taxon>
        <taxon>Bacillota</taxon>
        <taxon>Erysipelotrichia</taxon>
        <taxon>Erysipelotrichales</taxon>
        <taxon>Erysipelotrichaceae</taxon>
        <taxon>Holdemanella</taxon>
    </lineage>
</organism>
<keyword evidence="4" id="KW-0573">Peptidoglycan synthesis</keyword>
<evidence type="ECO:0000313" key="8">
    <source>
        <dbReference type="EMBL" id="RGS46351.1"/>
    </source>
</evidence>
<protein>
    <submittedName>
        <fullName evidence="8">Peptidoglycan bridge formation glycyltransferase FemA/FemB family protein</fullName>
    </submittedName>
</protein>
<dbReference type="PANTHER" id="PTHR36174:SF1">
    <property type="entry name" value="LIPID II:GLYCINE GLYCYLTRANSFERASE"/>
    <property type="match status" value="1"/>
</dbReference>
<keyword evidence="7" id="KW-0175">Coiled coil</keyword>
<dbReference type="PROSITE" id="PS51191">
    <property type="entry name" value="FEMABX"/>
    <property type="match status" value="1"/>
</dbReference>
<dbReference type="SUPFAM" id="SSF55729">
    <property type="entry name" value="Acyl-CoA N-acyltransferases (Nat)"/>
    <property type="match status" value="2"/>
</dbReference>
<dbReference type="Gene3D" id="3.40.630.30">
    <property type="match status" value="2"/>
</dbReference>
<keyword evidence="3" id="KW-0133">Cell shape</keyword>
<dbReference type="AlphaFoldDB" id="A0A412J177"/>
<dbReference type="GO" id="GO:0016755">
    <property type="term" value="F:aminoacyltransferase activity"/>
    <property type="evidence" value="ECO:0007669"/>
    <property type="project" value="InterPro"/>
</dbReference>
<dbReference type="InterPro" id="IPR050644">
    <property type="entry name" value="PG_Glycine_Bridge_Synth"/>
</dbReference>
<accession>A0A412J177</accession>
<name>A0A412J177_9FIRM</name>
<keyword evidence="5" id="KW-0012">Acyltransferase</keyword>
<evidence type="ECO:0000256" key="3">
    <source>
        <dbReference type="ARBA" id="ARBA00022960"/>
    </source>
</evidence>
<reference evidence="8 9" key="1">
    <citation type="submission" date="2018-08" db="EMBL/GenBank/DDBJ databases">
        <title>A genome reference for cultivated species of the human gut microbiota.</title>
        <authorList>
            <person name="Zou Y."/>
            <person name="Xue W."/>
            <person name="Luo G."/>
        </authorList>
    </citation>
    <scope>NUCLEOTIDE SEQUENCE [LARGE SCALE GENOMIC DNA]</scope>
    <source>
        <strain evidence="8 9">AF22-10AC</strain>
    </source>
</reference>
<sequence length="330" mass="38771">MDYKDKELVQYYFDQLKKLAKKDHCIFIKFDPAIHVNDYDSKSYNINRYKETELYLDTFKSCKAIHHGYTTSIADTVQPRFQSNVYSYENIDETLPKHTKRLIKDADRRNVQIIHGQGEWLDEFSRLVELTESRKGVALRDKGYFKTLLENYPEGGVIFLATCNVYKLNEDAKIKKGKLEKEIAQTCGNAKKKLHRLEDQLRSVDKDIKEFKEIFSEFGQENKDIAIAGILSIQYGNTCEMLYAGMDERFKKFMPQYKEYVENFKWAFEKGCSWSNMGGVEGTLDDGLTKFKDNFNPTINEFIGEFDIPIYPFMYRLTQKAYKILKSKHM</sequence>
<evidence type="ECO:0000256" key="1">
    <source>
        <dbReference type="ARBA" id="ARBA00009943"/>
    </source>
</evidence>
<proteinExistence type="inferred from homology"/>
<keyword evidence="2 8" id="KW-0808">Transferase</keyword>
<evidence type="ECO:0000256" key="7">
    <source>
        <dbReference type="SAM" id="Coils"/>
    </source>
</evidence>
<dbReference type="GO" id="GO:0071555">
    <property type="term" value="P:cell wall organization"/>
    <property type="evidence" value="ECO:0007669"/>
    <property type="project" value="UniProtKB-KW"/>
</dbReference>
<evidence type="ECO:0000256" key="4">
    <source>
        <dbReference type="ARBA" id="ARBA00022984"/>
    </source>
</evidence>
<evidence type="ECO:0000256" key="5">
    <source>
        <dbReference type="ARBA" id="ARBA00023315"/>
    </source>
</evidence>
<dbReference type="InterPro" id="IPR003447">
    <property type="entry name" value="FEMABX"/>
</dbReference>
<comment type="similarity">
    <text evidence="1">Belongs to the FemABX family.</text>
</comment>
<comment type="caution">
    <text evidence="8">The sequence shown here is derived from an EMBL/GenBank/DDBJ whole genome shotgun (WGS) entry which is preliminary data.</text>
</comment>
<evidence type="ECO:0000313" key="9">
    <source>
        <dbReference type="Proteomes" id="UP000285274"/>
    </source>
</evidence>
<dbReference type="GO" id="GO:0009252">
    <property type="term" value="P:peptidoglycan biosynthetic process"/>
    <property type="evidence" value="ECO:0007669"/>
    <property type="project" value="UniProtKB-KW"/>
</dbReference>
<feature type="coiled-coil region" evidence="7">
    <location>
        <begin position="187"/>
        <end position="214"/>
    </location>
</feature>
<keyword evidence="6" id="KW-0961">Cell wall biogenesis/degradation</keyword>
<dbReference type="EMBL" id="QRVM01000024">
    <property type="protein sequence ID" value="RGS46351.1"/>
    <property type="molecule type" value="Genomic_DNA"/>
</dbReference>
<evidence type="ECO:0000256" key="2">
    <source>
        <dbReference type="ARBA" id="ARBA00022679"/>
    </source>
</evidence>
<dbReference type="Pfam" id="PF02388">
    <property type="entry name" value="FemAB"/>
    <property type="match status" value="1"/>
</dbReference>
<gene>
    <name evidence="8" type="ORF">DWX92_06400</name>
</gene>